<evidence type="ECO:0000313" key="4">
    <source>
        <dbReference type="EMBL" id="KKB11111.1"/>
    </source>
</evidence>
<dbReference type="GO" id="GO:0016757">
    <property type="term" value="F:glycosyltransferase activity"/>
    <property type="evidence" value="ECO:0007669"/>
    <property type="project" value="UniProtKB-KW"/>
</dbReference>
<dbReference type="Pfam" id="PF13439">
    <property type="entry name" value="Glyco_transf_4"/>
    <property type="match status" value="1"/>
</dbReference>
<dbReference type="EMBL" id="JZEX01000124">
    <property type="protein sequence ID" value="KKB11111.1"/>
    <property type="molecule type" value="Genomic_DNA"/>
</dbReference>
<dbReference type="InterPro" id="IPR028098">
    <property type="entry name" value="Glyco_trans_4-like_N"/>
</dbReference>
<keyword evidence="5" id="KW-1185">Reference proteome</keyword>
<comment type="caution">
    <text evidence="4">The sequence shown here is derived from an EMBL/GenBank/DDBJ whole genome shotgun (WGS) entry which is preliminary data.</text>
</comment>
<dbReference type="Gene3D" id="3.40.50.2000">
    <property type="entry name" value="Glycogen Phosphorylase B"/>
    <property type="match status" value="2"/>
</dbReference>
<organism evidence="4 5">
    <name type="scientific">Devosia geojensis</name>
    <dbReference type="NCBI Taxonomy" id="443610"/>
    <lineage>
        <taxon>Bacteria</taxon>
        <taxon>Pseudomonadati</taxon>
        <taxon>Pseudomonadota</taxon>
        <taxon>Alphaproteobacteria</taxon>
        <taxon>Hyphomicrobiales</taxon>
        <taxon>Devosiaceae</taxon>
        <taxon>Devosia</taxon>
    </lineage>
</organism>
<sequence>MSLGGGGAERVAVNLARGFIARGWKVDMIVASGAGSYGALLPASVEVHVVGRSPWSMARGLSAWSRRSPGAVLLSCQANLSRVAGLCVAAGWLRNPLIVREPNIIRSVPLKGQSRLWAPFVPFLYRRAGGFIALSQAAREDLAAMIGRAPHDIALIGNGVDQAEVLRRSREPVEEPWLGPDRPAPVVVTAGRLTAQKGFETLLAAMAEVNAVRPTRLIILGEGELRETLTRLVARLGLAGTVKMPGFVENPYAYMARADLFVLPSRWEGSPNALIEALATGTPCVATDCRSGAREIMTDPACGRLVPVGNAPAMAKAMLGLLAAPGDRAERMAFIGGEHGYERWIDRYLAVVESVMQSGAMIGERV</sequence>
<dbReference type="STRING" id="443610.VE25_14870"/>
<gene>
    <name evidence="4" type="ORF">VE25_14870</name>
</gene>
<name>A0A0F5FQI6_9HYPH</name>
<dbReference type="PATRIC" id="fig|443610.3.peg.1244"/>
<protein>
    <recommendedName>
        <fullName evidence="3">Glycosyltransferase subfamily 4-like N-terminal domain-containing protein</fullName>
    </recommendedName>
</protein>
<dbReference type="Pfam" id="PF13692">
    <property type="entry name" value="Glyco_trans_1_4"/>
    <property type="match status" value="1"/>
</dbReference>
<evidence type="ECO:0000256" key="2">
    <source>
        <dbReference type="ARBA" id="ARBA00022679"/>
    </source>
</evidence>
<dbReference type="AlphaFoldDB" id="A0A0F5FQI6"/>
<dbReference type="PANTHER" id="PTHR12526">
    <property type="entry name" value="GLYCOSYLTRANSFERASE"/>
    <property type="match status" value="1"/>
</dbReference>
<proteinExistence type="predicted"/>
<evidence type="ECO:0000259" key="3">
    <source>
        <dbReference type="Pfam" id="PF13439"/>
    </source>
</evidence>
<accession>A0A0F5FQI6</accession>
<reference evidence="4 5" key="1">
    <citation type="submission" date="2015-03" db="EMBL/GenBank/DDBJ databases">
        <authorList>
            <person name="Hassan Y.I."/>
            <person name="Lepp D."/>
            <person name="Li X.-Z."/>
            <person name="Zhou T."/>
        </authorList>
    </citation>
    <scope>NUCLEOTIDE SEQUENCE [LARGE SCALE GENOMIC DNA]</scope>
    <source>
        <strain evidence="4 5">BD-c194</strain>
    </source>
</reference>
<dbReference type="CDD" id="cd03811">
    <property type="entry name" value="GT4_GT28_WabH-like"/>
    <property type="match status" value="1"/>
</dbReference>
<keyword evidence="2" id="KW-0808">Transferase</keyword>
<evidence type="ECO:0000256" key="1">
    <source>
        <dbReference type="ARBA" id="ARBA00022676"/>
    </source>
</evidence>
<dbReference type="Proteomes" id="UP000033632">
    <property type="component" value="Unassembled WGS sequence"/>
</dbReference>
<dbReference type="SUPFAM" id="SSF53756">
    <property type="entry name" value="UDP-Glycosyltransferase/glycogen phosphorylase"/>
    <property type="match status" value="1"/>
</dbReference>
<dbReference type="PANTHER" id="PTHR12526:SF510">
    <property type="entry name" value="D-INOSITOL 3-PHOSPHATE GLYCOSYLTRANSFERASE"/>
    <property type="match status" value="1"/>
</dbReference>
<evidence type="ECO:0000313" key="5">
    <source>
        <dbReference type="Proteomes" id="UP000033632"/>
    </source>
</evidence>
<keyword evidence="1" id="KW-0328">Glycosyltransferase</keyword>
<feature type="domain" description="Glycosyltransferase subfamily 4-like N-terminal" evidence="3">
    <location>
        <begin position="6"/>
        <end position="162"/>
    </location>
</feature>